<gene>
    <name evidence="10" type="ORF">F6B43_02270</name>
</gene>
<comment type="caution">
    <text evidence="10">The sequence shown here is derived from an EMBL/GenBank/DDBJ whole genome shotgun (WGS) entry which is preliminary data.</text>
</comment>
<feature type="active site" description="Proton acceptor" evidence="5">
    <location>
        <position position="349"/>
    </location>
</feature>
<comment type="similarity">
    <text evidence="1 6">Belongs to the thiolase-like superfamily. Thiolase family.</text>
</comment>
<dbReference type="PROSITE" id="PS00737">
    <property type="entry name" value="THIOLASE_2"/>
    <property type="match status" value="1"/>
</dbReference>
<dbReference type="RefSeq" id="WP_150447300.1">
    <property type="nucleotide sequence ID" value="NZ_VYSA01000001.1"/>
</dbReference>
<feature type="active site" description="Acyl-thioester intermediate" evidence="5">
    <location>
        <position position="95"/>
    </location>
</feature>
<evidence type="ECO:0000256" key="1">
    <source>
        <dbReference type="ARBA" id="ARBA00010982"/>
    </source>
</evidence>
<name>A0A5J5J3B1_9MICO</name>
<dbReference type="CDD" id="cd00751">
    <property type="entry name" value="thiolase"/>
    <property type="match status" value="1"/>
</dbReference>
<dbReference type="InterPro" id="IPR050215">
    <property type="entry name" value="Thiolase-like_sf_Thiolase"/>
</dbReference>
<dbReference type="GO" id="GO:0003988">
    <property type="term" value="F:acetyl-CoA C-acyltransferase activity"/>
    <property type="evidence" value="ECO:0007669"/>
    <property type="project" value="UniProtKB-EC"/>
</dbReference>
<keyword evidence="2 6" id="KW-0808">Transferase</keyword>
<dbReference type="InterPro" id="IPR020616">
    <property type="entry name" value="Thiolase_N"/>
</dbReference>
<dbReference type="PROSITE" id="PS00099">
    <property type="entry name" value="THIOLASE_3"/>
    <property type="match status" value="1"/>
</dbReference>
<dbReference type="InterPro" id="IPR002155">
    <property type="entry name" value="Thiolase"/>
</dbReference>
<dbReference type="PIRSF" id="PIRSF000429">
    <property type="entry name" value="Ac-CoA_Ac_transf"/>
    <property type="match status" value="1"/>
</dbReference>
<dbReference type="GO" id="GO:0006635">
    <property type="term" value="P:fatty acid beta-oxidation"/>
    <property type="evidence" value="ECO:0007669"/>
    <property type="project" value="TreeGrafter"/>
</dbReference>
<dbReference type="AlphaFoldDB" id="A0A5J5J3B1"/>
<dbReference type="Proteomes" id="UP000325827">
    <property type="component" value="Unassembled WGS sequence"/>
</dbReference>
<keyword evidence="11" id="KW-1185">Reference proteome</keyword>
<evidence type="ECO:0000313" key="10">
    <source>
        <dbReference type="EMBL" id="KAA9110526.1"/>
    </source>
</evidence>
<dbReference type="InterPro" id="IPR020610">
    <property type="entry name" value="Thiolase_AS"/>
</dbReference>
<dbReference type="PANTHER" id="PTHR43853">
    <property type="entry name" value="3-KETOACYL-COA THIOLASE, PEROXISOMAL"/>
    <property type="match status" value="1"/>
</dbReference>
<feature type="domain" description="Thiolase C-terminal" evidence="9">
    <location>
        <begin position="270"/>
        <end position="392"/>
    </location>
</feature>
<evidence type="ECO:0000259" key="8">
    <source>
        <dbReference type="Pfam" id="PF00108"/>
    </source>
</evidence>
<dbReference type="InterPro" id="IPR020617">
    <property type="entry name" value="Thiolase_C"/>
</dbReference>
<evidence type="ECO:0000313" key="11">
    <source>
        <dbReference type="Proteomes" id="UP000325827"/>
    </source>
</evidence>
<evidence type="ECO:0000256" key="5">
    <source>
        <dbReference type="PIRSR" id="PIRSR000429-1"/>
    </source>
</evidence>
<dbReference type="EMBL" id="VYSA01000001">
    <property type="protein sequence ID" value="KAA9110526.1"/>
    <property type="molecule type" value="Genomic_DNA"/>
</dbReference>
<evidence type="ECO:0000259" key="9">
    <source>
        <dbReference type="Pfam" id="PF02803"/>
    </source>
</evidence>
<dbReference type="OrthoDB" id="3204099at2"/>
<dbReference type="InterPro" id="IPR020613">
    <property type="entry name" value="Thiolase_CS"/>
</dbReference>
<dbReference type="EC" id="2.3.1.16" evidence="4"/>
<dbReference type="SUPFAM" id="SSF53901">
    <property type="entry name" value="Thiolase-like"/>
    <property type="match status" value="2"/>
</dbReference>
<dbReference type="GO" id="GO:0010124">
    <property type="term" value="P:phenylacetate catabolic process"/>
    <property type="evidence" value="ECO:0007669"/>
    <property type="project" value="TreeGrafter"/>
</dbReference>
<accession>A0A5J5J3B1</accession>
<keyword evidence="3 6" id="KW-0012">Acyltransferase</keyword>
<dbReference type="GO" id="GO:0005737">
    <property type="term" value="C:cytoplasm"/>
    <property type="evidence" value="ECO:0007669"/>
    <property type="project" value="UniProtKB-ARBA"/>
</dbReference>
<feature type="domain" description="Thiolase N-terminal" evidence="8">
    <location>
        <begin position="7"/>
        <end position="258"/>
    </location>
</feature>
<protein>
    <recommendedName>
        <fullName evidence="4">acetyl-CoA C-acyltransferase</fullName>
        <ecNumber evidence="4">2.3.1.16</ecNumber>
    </recommendedName>
</protein>
<dbReference type="Pfam" id="PF00108">
    <property type="entry name" value="Thiolase_N"/>
    <property type="match status" value="1"/>
</dbReference>
<evidence type="ECO:0000256" key="2">
    <source>
        <dbReference type="ARBA" id="ARBA00022679"/>
    </source>
</evidence>
<organism evidence="10 11">
    <name type="scientific">Microbacterium rhizomatis</name>
    <dbReference type="NCBI Taxonomy" id="1631477"/>
    <lineage>
        <taxon>Bacteria</taxon>
        <taxon>Bacillati</taxon>
        <taxon>Actinomycetota</taxon>
        <taxon>Actinomycetes</taxon>
        <taxon>Micrococcales</taxon>
        <taxon>Microbacteriaceae</taxon>
        <taxon>Microbacterium</taxon>
    </lineage>
</organism>
<proteinExistence type="inferred from homology"/>
<sequence length="401" mass="42427">MAEISDVFFVDGVRTPFGRAGEKGQYWNTRSDDLAVKATIGLMERNPKVPGDRIDDYALAATSQTGDQGLTLGRSVAILSGLPLTVPGFAIDRMCAGAMTSVTTMAGAIGIGMYDLALAGGVEHMGRHPLDGSNVDPNPRFVSEKLVSPDALNMGLTAERIHDRFPELTKERADRFGMLSQHKAQAAYEAGKFQPDLVSVAIKGDDGAWGLATEDEGRRPETTMGGLAGLKTPFRPHGRVTAGTSSPLTDGATVSLLAGSAAVKEFGLAPKMKLVSFAFAGVQPEIMGIGPIPSTEKALRKAGLTIDDIGLFELNEAFAIQVISLLDHFGIADDDPRVNQWGGAIALGHPLAASGVRLMIQLAAQFAERPDVRYGLTAMCVGLGQGGSVIWENPHYNGKRK</sequence>
<dbReference type="Pfam" id="PF02803">
    <property type="entry name" value="Thiolase_C"/>
    <property type="match status" value="1"/>
</dbReference>
<feature type="region of interest" description="Disordered" evidence="7">
    <location>
        <begin position="211"/>
        <end position="231"/>
    </location>
</feature>
<dbReference type="Gene3D" id="3.40.47.10">
    <property type="match status" value="1"/>
</dbReference>
<evidence type="ECO:0000256" key="7">
    <source>
        <dbReference type="SAM" id="MobiDB-lite"/>
    </source>
</evidence>
<dbReference type="InterPro" id="IPR016039">
    <property type="entry name" value="Thiolase-like"/>
</dbReference>
<feature type="active site" description="Proton acceptor" evidence="5">
    <location>
        <position position="380"/>
    </location>
</feature>
<reference evidence="11" key="1">
    <citation type="submission" date="2019-09" db="EMBL/GenBank/DDBJ databases">
        <title>Mumia zhuanghuii sp. nov. isolated from the intestinal contents of plateau pika (Ochotona curzoniae) in the Qinghai-Tibet plateau of China.</title>
        <authorList>
            <person name="Tian Z."/>
        </authorList>
    </citation>
    <scope>NUCLEOTIDE SEQUENCE [LARGE SCALE GENOMIC DNA]</scope>
    <source>
        <strain evidence="11">JCM 30598</strain>
    </source>
</reference>
<evidence type="ECO:0000256" key="6">
    <source>
        <dbReference type="RuleBase" id="RU003557"/>
    </source>
</evidence>
<dbReference type="PANTHER" id="PTHR43853:SF2">
    <property type="entry name" value="3-OXOADIPYL-COA_3-OXO-5,6-DEHYDROSUBERYL-COA THIOLASE"/>
    <property type="match status" value="1"/>
</dbReference>
<evidence type="ECO:0000256" key="4">
    <source>
        <dbReference type="ARBA" id="ARBA00024073"/>
    </source>
</evidence>
<dbReference type="NCBIfam" id="TIGR01930">
    <property type="entry name" value="AcCoA-C-Actrans"/>
    <property type="match status" value="1"/>
</dbReference>
<evidence type="ECO:0000256" key="3">
    <source>
        <dbReference type="ARBA" id="ARBA00023315"/>
    </source>
</evidence>